<sequence length="176" mass="19685">MAVGKKDIECPPYAEGTPLSDADIKEKRVTYVEDHPDIRYSWTAGQAISKFLNGLKEGKILGVKCNKCGRVMVPPRMFCELCYKPIDGWVELKDTGTVETFSISYIDPDARPLPEPVIVAVISIDGASPHMGIMHILDEVKPEDVYIGMKVKAVWKSEEEREGAITDIKYWKPLEG</sequence>
<dbReference type="RefSeq" id="WP_010878466.1">
    <property type="nucleotide sequence ID" value="NZ_CP006577.1"/>
</dbReference>
<dbReference type="AlphaFoldDB" id="A0A075WFF1"/>
<name>A0A075WFF1_ARCFL</name>
<gene>
    <name evidence="3" type="ORF">AFULGI_00010560</name>
</gene>
<dbReference type="Pfam" id="PF01796">
    <property type="entry name" value="OB_ChsH2_C"/>
    <property type="match status" value="1"/>
</dbReference>
<dbReference type="KEGG" id="afg:AFULGI_00010560"/>
<feature type="domain" description="ChsH2 rubredoxin-like zinc ribbon" evidence="2">
    <location>
        <begin position="53"/>
        <end position="82"/>
    </location>
</feature>
<evidence type="ECO:0000259" key="2">
    <source>
        <dbReference type="Pfam" id="PF12172"/>
    </source>
</evidence>
<dbReference type="SUPFAM" id="SSF50249">
    <property type="entry name" value="Nucleic acid-binding proteins"/>
    <property type="match status" value="1"/>
</dbReference>
<dbReference type="PANTHER" id="PTHR34075:SF4">
    <property type="entry name" value="DUF35 DOMAIN-CONTAINING PROTEIN"/>
    <property type="match status" value="1"/>
</dbReference>
<accession>A0A075WFF1</accession>
<protein>
    <submittedName>
        <fullName evidence="3">Putative nucleic-acid-binding protein</fullName>
    </submittedName>
</protein>
<dbReference type="InterPro" id="IPR022002">
    <property type="entry name" value="ChsH2_Znr"/>
</dbReference>
<dbReference type="InterPro" id="IPR012340">
    <property type="entry name" value="NA-bd_OB-fold"/>
</dbReference>
<dbReference type="HOGENOM" id="CLU_119412_2_0_2"/>
<evidence type="ECO:0000259" key="1">
    <source>
        <dbReference type="Pfam" id="PF01796"/>
    </source>
</evidence>
<dbReference type="Pfam" id="PF12172">
    <property type="entry name" value="zf-ChsH2"/>
    <property type="match status" value="1"/>
</dbReference>
<dbReference type="EMBL" id="CP006577">
    <property type="protein sequence ID" value="AIG97839.1"/>
    <property type="molecule type" value="Genomic_DNA"/>
</dbReference>
<dbReference type="InterPro" id="IPR002878">
    <property type="entry name" value="ChsH2_C"/>
</dbReference>
<dbReference type="InterPro" id="IPR052513">
    <property type="entry name" value="Thioester_dehydratase-like"/>
</dbReference>
<evidence type="ECO:0000313" key="3">
    <source>
        <dbReference type="EMBL" id="AIG97839.1"/>
    </source>
</evidence>
<dbReference type="Gene3D" id="2.40.50.140">
    <property type="entry name" value="Nucleic acid-binding proteins"/>
    <property type="match status" value="1"/>
</dbReference>
<dbReference type="Gene3D" id="6.10.30.10">
    <property type="match status" value="1"/>
</dbReference>
<reference evidence="3 4" key="1">
    <citation type="submission" date="2013-07" db="EMBL/GenBank/DDBJ databases">
        <title>Genome of Archaeoglobus fulgidus.</title>
        <authorList>
            <person name="Fiebig A."/>
            <person name="Birkeland N.-K."/>
        </authorList>
    </citation>
    <scope>NUCLEOTIDE SEQUENCE [LARGE SCALE GENOMIC DNA]</scope>
    <source>
        <strain evidence="3 4">DSM 8774</strain>
    </source>
</reference>
<feature type="domain" description="ChsH2 C-terminal OB-fold" evidence="1">
    <location>
        <begin position="89"/>
        <end position="156"/>
    </location>
</feature>
<dbReference type="Proteomes" id="UP000028501">
    <property type="component" value="Chromosome"/>
</dbReference>
<evidence type="ECO:0000313" key="4">
    <source>
        <dbReference type="Proteomes" id="UP000028501"/>
    </source>
</evidence>
<dbReference type="GeneID" id="24794567"/>
<proteinExistence type="predicted"/>
<dbReference type="PANTHER" id="PTHR34075">
    <property type="entry name" value="BLR3430 PROTEIN"/>
    <property type="match status" value="1"/>
</dbReference>
<organism evidence="3 4">
    <name type="scientific">Archaeoglobus fulgidus DSM 8774</name>
    <dbReference type="NCBI Taxonomy" id="1344584"/>
    <lineage>
        <taxon>Archaea</taxon>
        <taxon>Methanobacteriati</taxon>
        <taxon>Methanobacteriota</taxon>
        <taxon>Archaeoglobi</taxon>
        <taxon>Archaeoglobales</taxon>
        <taxon>Archaeoglobaceae</taxon>
        <taxon>Archaeoglobus</taxon>
    </lineage>
</organism>